<comment type="caution">
    <text evidence="3">The sequence shown here is derived from an EMBL/GenBank/DDBJ whole genome shotgun (WGS) entry which is preliminary data.</text>
</comment>
<reference evidence="3 4" key="1">
    <citation type="submission" date="2015-10" db="EMBL/GenBank/DDBJ databases">
        <title>Draft genome sequence of Streptomyces longwoodensis DSM 41677, type strain for the species Streptomyces longwoodensis.</title>
        <authorList>
            <person name="Ruckert C."/>
            <person name="Winkler A."/>
            <person name="Kalinowski J."/>
            <person name="Kampfer P."/>
            <person name="Glaeser S."/>
        </authorList>
    </citation>
    <scope>NUCLEOTIDE SEQUENCE [LARGE SCALE GENOMIC DNA]</scope>
    <source>
        <strain evidence="3 4">DSM 41677</strain>
    </source>
</reference>
<gene>
    <name evidence="3" type="ORF">AQJ30_29935</name>
</gene>
<evidence type="ECO:0000313" key="4">
    <source>
        <dbReference type="Proteomes" id="UP000053271"/>
    </source>
</evidence>
<feature type="compositionally biased region" description="Low complexity" evidence="1">
    <location>
        <begin position="201"/>
        <end position="219"/>
    </location>
</feature>
<dbReference type="Proteomes" id="UP000053271">
    <property type="component" value="Unassembled WGS sequence"/>
</dbReference>
<organism evidence="3 4">
    <name type="scientific">Streptomyces longwoodensis</name>
    <dbReference type="NCBI Taxonomy" id="68231"/>
    <lineage>
        <taxon>Bacteria</taxon>
        <taxon>Bacillati</taxon>
        <taxon>Actinomycetota</taxon>
        <taxon>Actinomycetes</taxon>
        <taxon>Kitasatosporales</taxon>
        <taxon>Streptomycetaceae</taxon>
        <taxon>Streptomyces</taxon>
    </lineage>
</organism>
<dbReference type="EMBL" id="LMWS01000039">
    <property type="protein sequence ID" value="KUN34502.1"/>
    <property type="molecule type" value="Genomic_DNA"/>
</dbReference>
<name>A0A101QR86_9ACTN</name>
<proteinExistence type="predicted"/>
<evidence type="ECO:0000256" key="2">
    <source>
        <dbReference type="SAM" id="SignalP"/>
    </source>
</evidence>
<dbReference type="AlphaFoldDB" id="A0A101QR86"/>
<feature type="signal peptide" evidence="2">
    <location>
        <begin position="1"/>
        <end position="20"/>
    </location>
</feature>
<feature type="compositionally biased region" description="Low complexity" evidence="1">
    <location>
        <begin position="298"/>
        <end position="308"/>
    </location>
</feature>
<evidence type="ECO:0000313" key="3">
    <source>
        <dbReference type="EMBL" id="KUN34502.1"/>
    </source>
</evidence>
<accession>A0A101QR86</accession>
<sequence>MLLVGGLFTLGLLFGGQAQAAEGTQDTGSRAVAGPVPSGADPAGETASSAHPAAATTAAPTHPAAAAATPPAGQVLRIVGEGVVRPVGHVVQSVTEGLGQVQVQVQAQVPPVSSLPSLPALPSLPSLPALPSLPSLPWLPSLPTEPTVPGLPQVPGPPDGSDGSEGSEPPVTTLPAPVDELPQQGVTPVTSAPQEHAPEQGRATATAPATTPVGPRPARGTSYGPWDAPRQNTDDRSAHGVAHHGGVRPSPRAPAQHAPGGGPSDGVLGNAPAMDSGAPRHGDAHAVTPHHPVLPRLVAGGAVGAEATGTRDRYRDIPVFPA</sequence>
<protein>
    <submittedName>
        <fullName evidence="3">Uncharacterized protein</fullName>
    </submittedName>
</protein>
<dbReference type="STRING" id="68231.AQJ30_29935"/>
<feature type="region of interest" description="Disordered" evidence="1">
    <location>
        <begin position="144"/>
        <end position="322"/>
    </location>
</feature>
<feature type="compositionally biased region" description="Low complexity" evidence="1">
    <location>
        <begin position="46"/>
        <end position="68"/>
    </location>
</feature>
<feature type="compositionally biased region" description="Polar residues" evidence="1">
    <location>
        <begin position="184"/>
        <end position="193"/>
    </location>
</feature>
<evidence type="ECO:0000256" key="1">
    <source>
        <dbReference type="SAM" id="MobiDB-lite"/>
    </source>
</evidence>
<keyword evidence="4" id="KW-1185">Reference proteome</keyword>
<feature type="chain" id="PRO_5007104141" evidence="2">
    <location>
        <begin position="21"/>
        <end position="322"/>
    </location>
</feature>
<keyword evidence="2" id="KW-0732">Signal</keyword>
<feature type="compositionally biased region" description="Low complexity" evidence="1">
    <location>
        <begin position="159"/>
        <end position="170"/>
    </location>
</feature>
<feature type="region of interest" description="Disordered" evidence="1">
    <location>
        <begin position="25"/>
        <end position="68"/>
    </location>
</feature>